<dbReference type="PANTHER" id="PTHR35539:SF1">
    <property type="entry name" value="CDNA SEQUENCE BC048562"/>
    <property type="match status" value="1"/>
</dbReference>
<feature type="domain" description="Domain of unknown function with conserved HDNR motif" evidence="2">
    <location>
        <begin position="12"/>
        <end position="127"/>
    </location>
</feature>
<feature type="region of interest" description="Disordered" evidence="1">
    <location>
        <begin position="237"/>
        <end position="256"/>
    </location>
</feature>
<evidence type="ECO:0000313" key="4">
    <source>
        <dbReference type="Proteomes" id="UP000242188"/>
    </source>
</evidence>
<proteinExistence type="predicted"/>
<name>A0A210Q949_MIZYE</name>
<organism evidence="3 4">
    <name type="scientific">Mizuhopecten yessoensis</name>
    <name type="common">Japanese scallop</name>
    <name type="synonym">Patinopecten yessoensis</name>
    <dbReference type="NCBI Taxonomy" id="6573"/>
    <lineage>
        <taxon>Eukaryota</taxon>
        <taxon>Metazoa</taxon>
        <taxon>Spiralia</taxon>
        <taxon>Lophotrochozoa</taxon>
        <taxon>Mollusca</taxon>
        <taxon>Bivalvia</taxon>
        <taxon>Autobranchia</taxon>
        <taxon>Pteriomorphia</taxon>
        <taxon>Pectinida</taxon>
        <taxon>Pectinoidea</taxon>
        <taxon>Pectinidae</taxon>
        <taxon>Mizuhopecten</taxon>
    </lineage>
</organism>
<dbReference type="PANTHER" id="PTHR35539">
    <property type="entry name" value="CDNA SEQUENCE BC048562"/>
    <property type="match status" value="1"/>
</dbReference>
<gene>
    <name evidence="3" type="ORF">KP79_PYT11260</name>
</gene>
<dbReference type="InterPro" id="IPR029369">
    <property type="entry name" value="HDNR"/>
</dbReference>
<protein>
    <recommendedName>
        <fullName evidence="2">Domain of unknown function with conserved HDNR motif domain-containing protein</fullName>
    </recommendedName>
</protein>
<keyword evidence="4" id="KW-1185">Reference proteome</keyword>
<evidence type="ECO:0000259" key="2">
    <source>
        <dbReference type="Pfam" id="PF15115"/>
    </source>
</evidence>
<evidence type="ECO:0000313" key="3">
    <source>
        <dbReference type="EMBL" id="OWF45235.1"/>
    </source>
</evidence>
<dbReference type="Proteomes" id="UP000242188">
    <property type="component" value="Unassembled WGS sequence"/>
</dbReference>
<sequence length="323" mass="36521">MAKKKMTEQIVGTWFPSGYYGHFRSKSRNDFCNEYRNLARPQPPKQFFNRSKQPTPRHVFSHHDNRESFLNDALYFEQGLGRKRVPNETYDFKRDFITWMPEKEYIERSRPLVSTYKVDFKNKKTEITKYSSTTTVERQEHHNIPQIMVKRPKTSFDGVPTTSYRYSHGDMRSNPNKEMITAVNNEALQLSLLNRKNRAMSAKSSGRESVASCMIWQSAKTEASSSNGKSRIPEATATTSFVPHPPPPREAPQPMKQVTISSPPIQMEARAPAPPAPAPISVPAASVSVPMCTPTVSAPQITSRANIPQPTIVWIPPQTEVAG</sequence>
<reference evidence="3 4" key="1">
    <citation type="journal article" date="2017" name="Nat. Ecol. Evol.">
        <title>Scallop genome provides insights into evolution of bilaterian karyotype and development.</title>
        <authorList>
            <person name="Wang S."/>
            <person name="Zhang J."/>
            <person name="Jiao W."/>
            <person name="Li J."/>
            <person name="Xun X."/>
            <person name="Sun Y."/>
            <person name="Guo X."/>
            <person name="Huan P."/>
            <person name="Dong B."/>
            <person name="Zhang L."/>
            <person name="Hu X."/>
            <person name="Sun X."/>
            <person name="Wang J."/>
            <person name="Zhao C."/>
            <person name="Wang Y."/>
            <person name="Wang D."/>
            <person name="Huang X."/>
            <person name="Wang R."/>
            <person name="Lv J."/>
            <person name="Li Y."/>
            <person name="Zhang Z."/>
            <person name="Liu B."/>
            <person name="Lu W."/>
            <person name="Hui Y."/>
            <person name="Liang J."/>
            <person name="Zhou Z."/>
            <person name="Hou R."/>
            <person name="Li X."/>
            <person name="Liu Y."/>
            <person name="Li H."/>
            <person name="Ning X."/>
            <person name="Lin Y."/>
            <person name="Zhao L."/>
            <person name="Xing Q."/>
            <person name="Dou J."/>
            <person name="Li Y."/>
            <person name="Mao J."/>
            <person name="Guo H."/>
            <person name="Dou H."/>
            <person name="Li T."/>
            <person name="Mu C."/>
            <person name="Jiang W."/>
            <person name="Fu Q."/>
            <person name="Fu X."/>
            <person name="Miao Y."/>
            <person name="Liu J."/>
            <person name="Yu Q."/>
            <person name="Li R."/>
            <person name="Liao H."/>
            <person name="Li X."/>
            <person name="Kong Y."/>
            <person name="Jiang Z."/>
            <person name="Chourrout D."/>
            <person name="Li R."/>
            <person name="Bao Z."/>
        </authorList>
    </citation>
    <scope>NUCLEOTIDE SEQUENCE [LARGE SCALE GENOMIC DNA]</scope>
    <source>
        <strain evidence="3 4">PY_sf001</strain>
    </source>
</reference>
<comment type="caution">
    <text evidence="3">The sequence shown here is derived from an EMBL/GenBank/DDBJ whole genome shotgun (WGS) entry which is preliminary data.</text>
</comment>
<dbReference type="EMBL" id="NEDP02004538">
    <property type="protein sequence ID" value="OWF45235.1"/>
    <property type="molecule type" value="Genomic_DNA"/>
</dbReference>
<dbReference type="OrthoDB" id="10045229at2759"/>
<dbReference type="Pfam" id="PF15115">
    <property type="entry name" value="HDNR"/>
    <property type="match status" value="1"/>
</dbReference>
<evidence type="ECO:0000256" key="1">
    <source>
        <dbReference type="SAM" id="MobiDB-lite"/>
    </source>
</evidence>
<dbReference type="AlphaFoldDB" id="A0A210Q949"/>
<accession>A0A210Q949</accession>